<comment type="caution">
    <text evidence="1">The sequence shown here is derived from an EMBL/GenBank/DDBJ whole genome shotgun (WGS) entry which is preliminary data.</text>
</comment>
<dbReference type="InterPro" id="IPR027417">
    <property type="entry name" value="P-loop_NTPase"/>
</dbReference>
<proteinExistence type="predicted"/>
<evidence type="ECO:0000313" key="1">
    <source>
        <dbReference type="EMBL" id="EHI70098.1"/>
    </source>
</evidence>
<reference evidence="1 2" key="1">
    <citation type="journal article" date="2014" name="Int. J. Syst. Evol. Microbiol.">
        <title>Phylogenomics and the dynamic genome evolution of the genus Streptococcus.</title>
        <authorList>
            <consortium name="The Broad Institute Genome Sequencing Platform"/>
            <person name="Richards V.P."/>
            <person name="Palmer S.R."/>
            <person name="Pavinski Bitar P.D."/>
            <person name="Qin X."/>
            <person name="Weinstock G.M."/>
            <person name="Highlander S.K."/>
            <person name="Town C.D."/>
            <person name="Burne R.A."/>
            <person name="Stanhope M.J."/>
        </authorList>
    </citation>
    <scope>NUCLEOTIDE SEQUENCE [LARGE SCALE GENOMIC DNA]</scope>
    <source>
        <strain evidence="1 2">707-05</strain>
    </source>
</reference>
<dbReference type="AlphaFoldDB" id="G5K1U8"/>
<dbReference type="STRING" id="764299.STRIC_2356"/>
<dbReference type="RefSeq" id="WP_008088266.1">
    <property type="nucleotide sequence ID" value="NZ_AEUX02000005.1"/>
</dbReference>
<sequence>MELVIEGIAKTFQEKEVLKGASAHFKKGEITGLLGRKGYLIG</sequence>
<protein>
    <submittedName>
        <fullName evidence="1">Uncharacterized protein</fullName>
    </submittedName>
</protein>
<dbReference type="EMBL" id="AEUX02000005">
    <property type="protein sequence ID" value="EHI70098.1"/>
    <property type="molecule type" value="Genomic_DNA"/>
</dbReference>
<accession>G5K1U8</accession>
<dbReference type="SUPFAM" id="SSF52540">
    <property type="entry name" value="P-loop containing nucleoside triphosphate hydrolases"/>
    <property type="match status" value="1"/>
</dbReference>
<dbReference type="Proteomes" id="UP000003330">
    <property type="component" value="Unassembled WGS sequence"/>
</dbReference>
<evidence type="ECO:0000313" key="2">
    <source>
        <dbReference type="Proteomes" id="UP000003330"/>
    </source>
</evidence>
<dbReference type="Gene3D" id="3.40.50.300">
    <property type="entry name" value="P-loop containing nucleotide triphosphate hydrolases"/>
    <property type="match status" value="1"/>
</dbReference>
<name>G5K1U8_9STRE</name>
<gene>
    <name evidence="1" type="ORF">STRIC_2356</name>
</gene>
<keyword evidence="2" id="KW-1185">Reference proteome</keyword>
<organism evidence="1 2">
    <name type="scientific">Streptococcus ictaluri 707-05</name>
    <dbReference type="NCBI Taxonomy" id="764299"/>
    <lineage>
        <taxon>Bacteria</taxon>
        <taxon>Bacillati</taxon>
        <taxon>Bacillota</taxon>
        <taxon>Bacilli</taxon>
        <taxon>Lactobacillales</taxon>
        <taxon>Streptococcaceae</taxon>
        <taxon>Streptococcus</taxon>
    </lineage>
</organism>